<organism evidence="7">
    <name type="scientific">Arundo donax</name>
    <name type="common">Giant reed</name>
    <name type="synonym">Donax arundinaceus</name>
    <dbReference type="NCBI Taxonomy" id="35708"/>
    <lineage>
        <taxon>Eukaryota</taxon>
        <taxon>Viridiplantae</taxon>
        <taxon>Streptophyta</taxon>
        <taxon>Embryophyta</taxon>
        <taxon>Tracheophyta</taxon>
        <taxon>Spermatophyta</taxon>
        <taxon>Magnoliopsida</taxon>
        <taxon>Liliopsida</taxon>
        <taxon>Poales</taxon>
        <taxon>Poaceae</taxon>
        <taxon>PACMAD clade</taxon>
        <taxon>Arundinoideae</taxon>
        <taxon>Arundineae</taxon>
        <taxon>Arundo</taxon>
    </lineage>
</organism>
<dbReference type="PANTHER" id="PTHR23155">
    <property type="entry name" value="DISEASE RESISTANCE PROTEIN RP"/>
    <property type="match status" value="1"/>
</dbReference>
<dbReference type="InterPro" id="IPR002182">
    <property type="entry name" value="NB-ARC"/>
</dbReference>
<dbReference type="GO" id="GO:0009626">
    <property type="term" value="P:plant-type hypersensitive response"/>
    <property type="evidence" value="ECO:0007669"/>
    <property type="project" value="UniProtKB-ARBA"/>
</dbReference>
<dbReference type="Gene3D" id="3.40.50.300">
    <property type="entry name" value="P-loop containing nucleotide triphosphate hydrolases"/>
    <property type="match status" value="1"/>
</dbReference>
<dbReference type="Gene3D" id="1.10.10.10">
    <property type="entry name" value="Winged helix-like DNA-binding domain superfamily/Winged helix DNA-binding domain"/>
    <property type="match status" value="1"/>
</dbReference>
<feature type="domain" description="Disease resistance R13L4/SHOC-2-like LRR" evidence="6">
    <location>
        <begin position="308"/>
        <end position="422"/>
    </location>
</feature>
<evidence type="ECO:0000259" key="4">
    <source>
        <dbReference type="Pfam" id="PF00931"/>
    </source>
</evidence>
<keyword evidence="1" id="KW-0677">Repeat</keyword>
<evidence type="ECO:0000256" key="1">
    <source>
        <dbReference type="ARBA" id="ARBA00022737"/>
    </source>
</evidence>
<keyword evidence="2" id="KW-0611">Plant defense</keyword>
<protein>
    <submittedName>
        <fullName evidence="7">Uncharacterized protein</fullName>
    </submittedName>
</protein>
<proteinExistence type="predicted"/>
<dbReference type="Gene3D" id="1.10.8.430">
    <property type="entry name" value="Helical domain of apoptotic protease-activating factors"/>
    <property type="match status" value="1"/>
</dbReference>
<dbReference type="FunFam" id="1.10.10.10:FF:000322">
    <property type="entry name" value="Probable disease resistance protein At1g63360"/>
    <property type="match status" value="1"/>
</dbReference>
<dbReference type="InterPro" id="IPR032675">
    <property type="entry name" value="LRR_dom_sf"/>
</dbReference>
<dbReference type="InterPro" id="IPR036388">
    <property type="entry name" value="WH-like_DNA-bd_sf"/>
</dbReference>
<dbReference type="GO" id="GO:0043531">
    <property type="term" value="F:ADP binding"/>
    <property type="evidence" value="ECO:0007669"/>
    <property type="project" value="InterPro"/>
</dbReference>
<keyword evidence="3" id="KW-0732">Signal</keyword>
<feature type="signal peptide" evidence="3">
    <location>
        <begin position="1"/>
        <end position="17"/>
    </location>
</feature>
<feature type="domain" description="Disease resistance protein winged helix" evidence="5">
    <location>
        <begin position="188"/>
        <end position="258"/>
    </location>
</feature>
<dbReference type="InterPro" id="IPR058922">
    <property type="entry name" value="WHD_DRP"/>
</dbReference>
<evidence type="ECO:0000259" key="6">
    <source>
        <dbReference type="Pfam" id="PF23598"/>
    </source>
</evidence>
<reference evidence="7" key="1">
    <citation type="submission" date="2014-09" db="EMBL/GenBank/DDBJ databases">
        <authorList>
            <person name="Magalhaes I.L.F."/>
            <person name="Oliveira U."/>
            <person name="Santos F.R."/>
            <person name="Vidigal T.H.D.A."/>
            <person name="Brescovit A.D."/>
            <person name="Santos A.J."/>
        </authorList>
    </citation>
    <scope>NUCLEOTIDE SEQUENCE</scope>
    <source>
        <tissue evidence="7">Shoot tissue taken approximately 20 cm above the soil surface</tissue>
    </source>
</reference>
<dbReference type="Pfam" id="PF23598">
    <property type="entry name" value="LRR_14"/>
    <property type="match status" value="1"/>
</dbReference>
<dbReference type="Pfam" id="PF23559">
    <property type="entry name" value="WHD_DRP"/>
    <property type="match status" value="1"/>
</dbReference>
<dbReference type="SUPFAM" id="SSF52540">
    <property type="entry name" value="P-loop containing nucleoside triphosphate hydrolases"/>
    <property type="match status" value="1"/>
</dbReference>
<evidence type="ECO:0000256" key="3">
    <source>
        <dbReference type="SAM" id="SignalP"/>
    </source>
</evidence>
<evidence type="ECO:0000256" key="2">
    <source>
        <dbReference type="ARBA" id="ARBA00022821"/>
    </source>
</evidence>
<evidence type="ECO:0000313" key="7">
    <source>
        <dbReference type="EMBL" id="JAD76801.1"/>
    </source>
</evidence>
<dbReference type="GO" id="GO:0042742">
    <property type="term" value="P:defense response to bacterium"/>
    <property type="evidence" value="ECO:0007669"/>
    <property type="project" value="UniProtKB-ARBA"/>
</dbReference>
<dbReference type="AlphaFoldDB" id="A0A0A9CMG9"/>
<dbReference type="GO" id="GO:0002758">
    <property type="term" value="P:innate immune response-activating signaling pathway"/>
    <property type="evidence" value="ECO:0007669"/>
    <property type="project" value="UniProtKB-ARBA"/>
</dbReference>
<feature type="domain" description="NB-ARC" evidence="4">
    <location>
        <begin position="32"/>
        <end position="98"/>
    </location>
</feature>
<dbReference type="InterPro" id="IPR055414">
    <property type="entry name" value="LRR_R13L4/SHOC2-like"/>
</dbReference>
<sequence length="424" mass="48808">MFPFIFYIGALLAFINAPGSYNDSCHLHFLVDRYFIDIDDIWEPQCWEMIKLALVENNCGSRIITTTRKLEVAIEASQVYKLQSLSYDNSKKLFYTRIFGGEGKYLGNQPDEVSDKILKKCDGIPLAIITMASLLVDKPREEWSELYSAIGFGHKDNKHVENTMRILSFSYYDLPSHLRTCLLYLSAYPEDYVIAKDPLIWMWVAEGFVCKKQGKGLFELGEEYFNDLINRSMIQAVESEWERVVEGCRVHDMVLDLICSLSCEENFVTILDNNVEGALSQKQIRRLVHQNGTAEHVTPQADHMDMRQVRSYIACSCHINRWVPLLGFKLLRVLATENCHFMEDRHLANLGSLLHLRYIGIRRASIRELAKETGDLKFLQTLDVRGTMISEVPARVVQPTQLVCIRVGWMRTRVPNGFGKMTWS</sequence>
<feature type="chain" id="PRO_5002046105" evidence="3">
    <location>
        <begin position="18"/>
        <end position="424"/>
    </location>
</feature>
<dbReference type="InterPro" id="IPR042197">
    <property type="entry name" value="Apaf_helical"/>
</dbReference>
<evidence type="ECO:0000259" key="5">
    <source>
        <dbReference type="Pfam" id="PF23559"/>
    </source>
</evidence>
<reference evidence="7" key="2">
    <citation type="journal article" date="2015" name="Data Brief">
        <title>Shoot transcriptome of the giant reed, Arundo donax.</title>
        <authorList>
            <person name="Barrero R.A."/>
            <person name="Guerrero F.D."/>
            <person name="Moolhuijzen P."/>
            <person name="Goolsby J.A."/>
            <person name="Tidwell J."/>
            <person name="Bellgard S.E."/>
            <person name="Bellgard M.I."/>
        </authorList>
    </citation>
    <scope>NUCLEOTIDE SEQUENCE</scope>
    <source>
        <tissue evidence="7">Shoot tissue taken approximately 20 cm above the soil surface</tissue>
    </source>
</reference>
<dbReference type="InterPro" id="IPR027417">
    <property type="entry name" value="P-loop_NTPase"/>
</dbReference>
<dbReference type="Pfam" id="PF00931">
    <property type="entry name" value="NB-ARC"/>
    <property type="match status" value="1"/>
</dbReference>
<name>A0A0A9CMG9_ARUDO</name>
<dbReference type="EMBL" id="GBRH01221094">
    <property type="protein sequence ID" value="JAD76801.1"/>
    <property type="molecule type" value="Transcribed_RNA"/>
</dbReference>
<dbReference type="InterPro" id="IPR044974">
    <property type="entry name" value="Disease_R_plants"/>
</dbReference>
<accession>A0A0A9CMG9</accession>
<dbReference type="PANTHER" id="PTHR23155:SF1228">
    <property type="entry name" value="NB-ARC DOMAIN CONTAINING PROTEIN, EXPRESSED"/>
    <property type="match status" value="1"/>
</dbReference>
<dbReference type="SUPFAM" id="SSF52058">
    <property type="entry name" value="L domain-like"/>
    <property type="match status" value="1"/>
</dbReference>
<dbReference type="Gene3D" id="3.80.10.10">
    <property type="entry name" value="Ribonuclease Inhibitor"/>
    <property type="match status" value="1"/>
</dbReference>